<sequence>MANKLCFEAFSKILRDILRDRHKYSSDKPFGQKYNDPEYLKEREILTPKYELVHELNDVIMKMILGEVRTYYSCDNVSKASTKTGEEDILYPTKFLNNMRFPRIPNHDIHLKVGIPVMILTN</sequence>
<proteinExistence type="predicted"/>
<dbReference type="AlphaFoldDB" id="A0A6N2CIP3"/>
<dbReference type="PANTHER" id="PTHR10492:SF101">
    <property type="entry name" value="ATP-DEPENDENT DNA HELICASE"/>
    <property type="match status" value="1"/>
</dbReference>
<comment type="caution">
    <text evidence="2">The sequence shown here is derived from an EMBL/GenBank/DDBJ whole genome shotgun (WGS) entry which is preliminary data.</text>
</comment>
<gene>
    <name evidence="2" type="ORF">EJD97_024623</name>
</gene>
<dbReference type="InterPro" id="IPR049163">
    <property type="entry name" value="Pif1-like_2B_dom"/>
</dbReference>
<dbReference type="Pfam" id="PF21530">
    <property type="entry name" value="Pif1_2B_dom"/>
    <property type="match status" value="1"/>
</dbReference>
<protein>
    <recommendedName>
        <fullName evidence="1">DNA helicase Pif1-like 2B domain-containing protein</fullName>
    </recommendedName>
</protein>
<evidence type="ECO:0000313" key="2">
    <source>
        <dbReference type="EMBL" id="TMX05321.1"/>
    </source>
</evidence>
<evidence type="ECO:0000259" key="1">
    <source>
        <dbReference type="Pfam" id="PF21530"/>
    </source>
</evidence>
<organism evidence="2">
    <name type="scientific">Solanum chilense</name>
    <name type="common">Tomato</name>
    <name type="synonym">Lycopersicon chilense</name>
    <dbReference type="NCBI Taxonomy" id="4083"/>
    <lineage>
        <taxon>Eukaryota</taxon>
        <taxon>Viridiplantae</taxon>
        <taxon>Streptophyta</taxon>
        <taxon>Embryophyta</taxon>
        <taxon>Tracheophyta</taxon>
        <taxon>Spermatophyta</taxon>
        <taxon>Magnoliopsida</taxon>
        <taxon>eudicotyledons</taxon>
        <taxon>Gunneridae</taxon>
        <taxon>Pentapetalae</taxon>
        <taxon>asterids</taxon>
        <taxon>lamiids</taxon>
        <taxon>Solanales</taxon>
        <taxon>Solanaceae</taxon>
        <taxon>Solanoideae</taxon>
        <taxon>Solaneae</taxon>
        <taxon>Solanum</taxon>
        <taxon>Solanum subgen. Lycopersicon</taxon>
    </lineage>
</organism>
<dbReference type="EMBL" id="RXGB01000087">
    <property type="protein sequence ID" value="TMX05321.1"/>
    <property type="molecule type" value="Genomic_DNA"/>
</dbReference>
<dbReference type="PANTHER" id="PTHR10492">
    <property type="match status" value="1"/>
</dbReference>
<name>A0A6N2CIP3_SOLCI</name>
<feature type="domain" description="DNA helicase Pif1-like 2B" evidence="1">
    <location>
        <begin position="94"/>
        <end position="122"/>
    </location>
</feature>
<accession>A0A6N2CIP3</accession>
<feature type="non-terminal residue" evidence="2">
    <location>
        <position position="122"/>
    </location>
</feature>
<reference evidence="2" key="1">
    <citation type="submission" date="2019-05" db="EMBL/GenBank/DDBJ databases">
        <title>The de novo reference genome and transcriptome assemblies of the wild tomato species Solanum chilense.</title>
        <authorList>
            <person name="Stam R."/>
            <person name="Nosenko T."/>
            <person name="Hoerger A.C."/>
            <person name="Stephan W."/>
            <person name="Seidel M.A."/>
            <person name="Kuhn J.M.M."/>
            <person name="Haberer G."/>
            <person name="Tellier A."/>
        </authorList>
    </citation>
    <scope>NUCLEOTIDE SEQUENCE</scope>
    <source>
        <tissue evidence="2">Mature leaves</tissue>
    </source>
</reference>